<dbReference type="InterPro" id="IPR036823">
    <property type="entry name" value="Ribosomal_uS7_dom_sf"/>
</dbReference>
<evidence type="ECO:0000256" key="7">
    <source>
        <dbReference type="RuleBase" id="RU003619"/>
    </source>
</evidence>
<comment type="caution">
    <text evidence="9">The sequence shown here is derived from an EMBL/GenBank/DDBJ whole genome shotgun (WGS) entry which is preliminary data.</text>
</comment>
<gene>
    <name evidence="6" type="primary">rpsG</name>
    <name evidence="9" type="ORF">A2957_03530</name>
</gene>
<name>A0A1F7IPK4_9BACT</name>
<feature type="domain" description="Small ribosomal subunit protein uS7" evidence="8">
    <location>
        <begin position="7"/>
        <end position="150"/>
    </location>
</feature>
<proteinExistence type="inferred from homology"/>
<evidence type="ECO:0000256" key="4">
    <source>
        <dbReference type="ARBA" id="ARBA00022980"/>
    </source>
</evidence>
<evidence type="ECO:0000256" key="1">
    <source>
        <dbReference type="ARBA" id="ARBA00007151"/>
    </source>
</evidence>
<comment type="function">
    <text evidence="6">One of the primary rRNA binding proteins, it binds directly to 16S rRNA where it nucleates assembly of the head domain of the 30S subunit. Is located at the subunit interface close to the decoding center, probably blocks exit of the E-site tRNA.</text>
</comment>
<dbReference type="AlphaFoldDB" id="A0A1F7IPK4"/>
<dbReference type="InterPro" id="IPR000235">
    <property type="entry name" value="Ribosomal_uS7"/>
</dbReference>
<reference evidence="9 10" key="1">
    <citation type="journal article" date="2016" name="Nat. Commun.">
        <title>Thousands of microbial genomes shed light on interconnected biogeochemical processes in an aquifer system.</title>
        <authorList>
            <person name="Anantharaman K."/>
            <person name="Brown C.T."/>
            <person name="Hug L.A."/>
            <person name="Sharon I."/>
            <person name="Castelle C.J."/>
            <person name="Probst A.J."/>
            <person name="Thomas B.C."/>
            <person name="Singh A."/>
            <person name="Wilkins M.J."/>
            <person name="Karaoz U."/>
            <person name="Brodie E.L."/>
            <person name="Williams K.H."/>
            <person name="Hubbard S.S."/>
            <person name="Banfield J.F."/>
        </authorList>
    </citation>
    <scope>NUCLEOTIDE SEQUENCE [LARGE SCALE GENOMIC DNA]</scope>
</reference>
<dbReference type="CDD" id="cd14869">
    <property type="entry name" value="uS7_Bacteria"/>
    <property type="match status" value="1"/>
</dbReference>
<keyword evidence="4 6" id="KW-0689">Ribosomal protein</keyword>
<evidence type="ECO:0000256" key="2">
    <source>
        <dbReference type="ARBA" id="ARBA00022730"/>
    </source>
</evidence>
<dbReference type="InterPro" id="IPR005717">
    <property type="entry name" value="Ribosomal_uS7_bac/org-type"/>
</dbReference>
<keyword evidence="6" id="KW-0820">tRNA-binding</keyword>
<sequence>MPRRGYKRQIPKKDIIYDNYEVTKLINYTMRDGKKSVAQKMVYSAFEMIKKDSLDPVEVLQTAIHNVAPAQEVRPRRVGGASYLVPVETRLERRLFLALHWIVEGANSRSNKQYKSFDKKLHAELMDAYQGQGEAINKKAQVEKLAQANKAFAHFNW</sequence>
<dbReference type="EMBL" id="MGAK01000003">
    <property type="protein sequence ID" value="OGK45295.1"/>
    <property type="molecule type" value="Genomic_DNA"/>
</dbReference>
<dbReference type="HAMAP" id="MF_00480_B">
    <property type="entry name" value="Ribosomal_uS7_B"/>
    <property type="match status" value="1"/>
</dbReference>
<dbReference type="STRING" id="1802060.A2957_03530"/>
<accession>A0A1F7IPK4</accession>
<evidence type="ECO:0000256" key="5">
    <source>
        <dbReference type="ARBA" id="ARBA00023274"/>
    </source>
</evidence>
<dbReference type="InterPro" id="IPR023798">
    <property type="entry name" value="Ribosomal_uS7_dom"/>
</dbReference>
<dbReference type="GO" id="GO:0015935">
    <property type="term" value="C:small ribosomal subunit"/>
    <property type="evidence" value="ECO:0007669"/>
    <property type="project" value="InterPro"/>
</dbReference>
<dbReference type="Pfam" id="PF00177">
    <property type="entry name" value="Ribosomal_S7"/>
    <property type="match status" value="1"/>
</dbReference>
<dbReference type="GO" id="GO:0006412">
    <property type="term" value="P:translation"/>
    <property type="evidence" value="ECO:0007669"/>
    <property type="project" value="UniProtKB-UniRule"/>
</dbReference>
<dbReference type="NCBIfam" id="TIGR01029">
    <property type="entry name" value="rpsG_bact"/>
    <property type="match status" value="1"/>
</dbReference>
<dbReference type="PANTHER" id="PTHR11205">
    <property type="entry name" value="RIBOSOMAL PROTEIN S7"/>
    <property type="match status" value="1"/>
</dbReference>
<keyword evidence="3 6" id="KW-0694">RNA-binding</keyword>
<evidence type="ECO:0000313" key="10">
    <source>
        <dbReference type="Proteomes" id="UP000179072"/>
    </source>
</evidence>
<dbReference type="InterPro" id="IPR020606">
    <property type="entry name" value="Ribosomal_uS7_CS"/>
</dbReference>
<dbReference type="GO" id="GO:0003735">
    <property type="term" value="F:structural constituent of ribosome"/>
    <property type="evidence" value="ECO:0007669"/>
    <property type="project" value="InterPro"/>
</dbReference>
<dbReference type="PROSITE" id="PS00052">
    <property type="entry name" value="RIBOSOMAL_S7"/>
    <property type="match status" value="1"/>
</dbReference>
<evidence type="ECO:0000256" key="6">
    <source>
        <dbReference type="HAMAP-Rule" id="MF_00480"/>
    </source>
</evidence>
<dbReference type="GO" id="GO:0000049">
    <property type="term" value="F:tRNA binding"/>
    <property type="evidence" value="ECO:0007669"/>
    <property type="project" value="UniProtKB-UniRule"/>
</dbReference>
<dbReference type="Proteomes" id="UP000179072">
    <property type="component" value="Unassembled WGS sequence"/>
</dbReference>
<evidence type="ECO:0000256" key="3">
    <source>
        <dbReference type="ARBA" id="ARBA00022884"/>
    </source>
</evidence>
<evidence type="ECO:0000259" key="8">
    <source>
        <dbReference type="Pfam" id="PF00177"/>
    </source>
</evidence>
<evidence type="ECO:0000313" key="9">
    <source>
        <dbReference type="EMBL" id="OGK45295.1"/>
    </source>
</evidence>
<dbReference type="GO" id="GO:0019843">
    <property type="term" value="F:rRNA binding"/>
    <property type="evidence" value="ECO:0007669"/>
    <property type="project" value="UniProtKB-UniRule"/>
</dbReference>
<organism evidence="9 10">
    <name type="scientific">Candidatus Roizmanbacteria bacterium RIFCSPLOWO2_01_FULL_38_11</name>
    <dbReference type="NCBI Taxonomy" id="1802060"/>
    <lineage>
        <taxon>Bacteria</taxon>
        <taxon>Candidatus Roizmaniibacteriota</taxon>
    </lineage>
</organism>
<comment type="similarity">
    <text evidence="1 6 7">Belongs to the universal ribosomal protein uS7 family.</text>
</comment>
<keyword evidence="2 6" id="KW-0699">rRNA-binding</keyword>
<dbReference type="Gene3D" id="1.10.455.10">
    <property type="entry name" value="Ribosomal protein S7 domain"/>
    <property type="match status" value="1"/>
</dbReference>
<protein>
    <recommendedName>
        <fullName evidence="6">Small ribosomal subunit protein uS7</fullName>
    </recommendedName>
</protein>
<dbReference type="PIRSF" id="PIRSF002122">
    <property type="entry name" value="RPS7p_RPS7a_RPS5e_RPS7o"/>
    <property type="match status" value="1"/>
</dbReference>
<dbReference type="SUPFAM" id="SSF47973">
    <property type="entry name" value="Ribosomal protein S7"/>
    <property type="match status" value="1"/>
</dbReference>
<comment type="subunit">
    <text evidence="6">Part of the 30S ribosomal subunit. Contacts proteins S9 and S11.</text>
</comment>
<keyword evidence="5 6" id="KW-0687">Ribonucleoprotein</keyword>